<dbReference type="OrthoDB" id="3251507at2759"/>
<dbReference type="Pfam" id="PF14441">
    <property type="entry name" value="OTT_1508_deam"/>
    <property type="match status" value="1"/>
</dbReference>
<evidence type="ECO:0000313" key="3">
    <source>
        <dbReference type="Proteomes" id="UP000070133"/>
    </source>
</evidence>
<feature type="region of interest" description="Disordered" evidence="1">
    <location>
        <begin position="29"/>
        <end position="52"/>
    </location>
</feature>
<proteinExistence type="predicted"/>
<evidence type="ECO:0000313" key="2">
    <source>
        <dbReference type="EMBL" id="KXS94237.1"/>
    </source>
</evidence>
<dbReference type="STRING" id="321146.A0A139GVK7"/>
<reference evidence="2 3" key="1">
    <citation type="submission" date="2015-07" db="EMBL/GenBank/DDBJ databases">
        <title>Comparative genomics of the Sigatoka disease complex on banana suggests a link between parallel evolutionary changes in Pseudocercospora fijiensis and Pseudocercospora eumusae and increased virulence on the banana host.</title>
        <authorList>
            <person name="Chang T.-C."/>
            <person name="Salvucci A."/>
            <person name="Crous P.W."/>
            <person name="Stergiopoulos I."/>
        </authorList>
    </citation>
    <scope>NUCLEOTIDE SEQUENCE [LARGE SCALE GENOMIC DNA]</scope>
    <source>
        <strain evidence="2 3">CBS 114824</strain>
    </source>
</reference>
<accession>A0A139GVK7</accession>
<dbReference type="PANTHER" id="PTHR42037:SF1">
    <property type="match status" value="1"/>
</dbReference>
<dbReference type="EMBL" id="LFZN01000309">
    <property type="protein sequence ID" value="KXS94237.1"/>
    <property type="molecule type" value="Genomic_DNA"/>
</dbReference>
<dbReference type="PANTHER" id="PTHR42037">
    <property type="match status" value="1"/>
</dbReference>
<comment type="caution">
    <text evidence="2">The sequence shown here is derived from an EMBL/GenBank/DDBJ whole genome shotgun (WGS) entry which is preliminary data.</text>
</comment>
<name>A0A139GVK7_9PEZI</name>
<evidence type="ECO:0000256" key="1">
    <source>
        <dbReference type="SAM" id="MobiDB-lite"/>
    </source>
</evidence>
<organism evidence="2 3">
    <name type="scientific">Pseudocercospora eumusae</name>
    <dbReference type="NCBI Taxonomy" id="321146"/>
    <lineage>
        <taxon>Eukaryota</taxon>
        <taxon>Fungi</taxon>
        <taxon>Dikarya</taxon>
        <taxon>Ascomycota</taxon>
        <taxon>Pezizomycotina</taxon>
        <taxon>Dothideomycetes</taxon>
        <taxon>Dothideomycetidae</taxon>
        <taxon>Mycosphaerellales</taxon>
        <taxon>Mycosphaerellaceae</taxon>
        <taxon>Pseudocercospora</taxon>
    </lineage>
</organism>
<dbReference type="Proteomes" id="UP000070133">
    <property type="component" value="Unassembled WGS sequence"/>
</dbReference>
<protein>
    <submittedName>
        <fullName evidence="2">Uncharacterized protein</fullName>
    </submittedName>
</protein>
<dbReference type="InterPro" id="IPR027796">
    <property type="entry name" value="OTT_1508_deam-like"/>
</dbReference>
<sequence>MRLKKTFNSLMDIVRIKCLVQGARSTDQQASSVPLMNAGGHEDQNDESESEDSAIGFIDPDVQRWHDFLDHLSGLCCFGNAGDQVTAIAARRQSSLSTVFVLATNNNSTSEPAEHLQGILALLNTVCHDPATSERTIGQIRNLSILQARKKVRNYRKRLSNLIEQVMADAKVKQINDDSQPTTDAQDHSKLHTSLTVLTIPEEACDQLQFCTLVSKFHQSNEYRILRDQRLQSISAYSRMRHYIGRLCYWERAATFVVRSARRYRTLLATAEVDWIDCTPGPRKCNTLRFDGNLRSLVGSIYPQFAADPGHSNYIVRRLESATGLLRKFTDKGQKPGVHAETALAHHFWLSDYIFAGPFPGAEDRYIGCSKPSCYCCSWYLYHHPGRFANRPSHGTAWFRWYPPVVQDRDETEMAMTSRILENMSNSMHLDVKDAILHNEFGRRRDFDSMTGTSG</sequence>
<gene>
    <name evidence="2" type="ORF">AC578_10096</name>
</gene>
<dbReference type="AlphaFoldDB" id="A0A139GVK7"/>
<keyword evidence="3" id="KW-1185">Reference proteome</keyword>